<evidence type="ECO:0000256" key="6">
    <source>
        <dbReference type="SAM" id="SignalP"/>
    </source>
</evidence>
<comment type="subcellular location">
    <subcellularLocation>
        <location evidence="1">Membrane</location>
        <topology evidence="1">Multi-pass membrane protein</topology>
    </subcellularLocation>
</comment>
<feature type="domain" description="NfeD integral membrane" evidence="8">
    <location>
        <begin position="241"/>
        <end position="352"/>
    </location>
</feature>
<feature type="signal peptide" evidence="6">
    <location>
        <begin position="1"/>
        <end position="26"/>
    </location>
</feature>
<name>A0A8J3KX92_9ACTN</name>
<evidence type="ECO:0000256" key="2">
    <source>
        <dbReference type="ARBA" id="ARBA00022692"/>
    </source>
</evidence>
<dbReference type="SUPFAM" id="SSF141322">
    <property type="entry name" value="NfeD domain-like"/>
    <property type="match status" value="1"/>
</dbReference>
<evidence type="ECO:0000313" key="10">
    <source>
        <dbReference type="EMBL" id="GIG04761.1"/>
    </source>
</evidence>
<evidence type="ECO:0000256" key="5">
    <source>
        <dbReference type="SAM" id="Phobius"/>
    </source>
</evidence>
<keyword evidence="11" id="KW-1185">Reference proteome</keyword>
<dbReference type="GO" id="GO:0006508">
    <property type="term" value="P:proteolysis"/>
    <property type="evidence" value="ECO:0007669"/>
    <property type="project" value="UniProtKB-KW"/>
</dbReference>
<keyword evidence="10" id="KW-0378">Hydrolase</keyword>
<dbReference type="InterPro" id="IPR056738">
    <property type="entry name" value="NfeD1b_N"/>
</dbReference>
<evidence type="ECO:0000313" key="11">
    <source>
        <dbReference type="Proteomes" id="UP000630887"/>
    </source>
</evidence>
<feature type="transmembrane region" description="Helical" evidence="5">
    <location>
        <begin position="240"/>
        <end position="258"/>
    </location>
</feature>
<dbReference type="InterPro" id="IPR056739">
    <property type="entry name" value="NfeD_membrane"/>
</dbReference>
<dbReference type="SUPFAM" id="SSF52096">
    <property type="entry name" value="ClpP/crotonase"/>
    <property type="match status" value="1"/>
</dbReference>
<feature type="transmembrane region" description="Helical" evidence="5">
    <location>
        <begin position="304"/>
        <end position="328"/>
    </location>
</feature>
<sequence>MKSIGVRLLALATLALVSFCPATARAASDEVLAVRVDGPITPVAAGYVTDAVRQAEDLGAPALLLELDTPGGLDTSMRDMVQALLAAKVPVVVYVSPPGARAASAGALITFAAHVAAMAPGTTIGAATPVDAQTGQKASDKVINDAAAFAESVAAERGRDTGFAVDTVRQGRAVPAAEALRLGAVDLIAADRPALLSSLDGRAVTLADGSTVTLRTAGATVTDYAPGWARQLLGVLADPTLAFLFLSLGTLAVMYELAAPGHGFSGAVGVILLILGFFALSVLPVSVAGLALLALAAGLFAAELFAPGIGVFAAGGAIALVLAGVFLFEGTLRVNPAVLVPTALIVGAGSMIAGRLAWRARRGPPVSGAGTLIGATAPVTAATDGGTDVHLQGAWWAAESADGAPLRPGQQVRVVGMDGLRLLVEPVDHRAGPDPGEGEVPRE</sequence>
<evidence type="ECO:0000256" key="1">
    <source>
        <dbReference type="ARBA" id="ARBA00004141"/>
    </source>
</evidence>
<dbReference type="GO" id="GO:0016020">
    <property type="term" value="C:membrane"/>
    <property type="evidence" value="ECO:0007669"/>
    <property type="project" value="UniProtKB-SubCell"/>
</dbReference>
<dbReference type="AlphaFoldDB" id="A0A8J3KX92"/>
<keyword evidence="2 5" id="KW-0812">Transmembrane</keyword>
<keyword evidence="6" id="KW-0732">Signal</keyword>
<feature type="chain" id="PRO_5035275473" evidence="6">
    <location>
        <begin position="27"/>
        <end position="443"/>
    </location>
</feature>
<dbReference type="Proteomes" id="UP000630887">
    <property type="component" value="Unassembled WGS sequence"/>
</dbReference>
<dbReference type="PANTHER" id="PTHR33507:SF4">
    <property type="entry name" value="NODULATION COMPETITIVENESS PROTEIN NFED"/>
    <property type="match status" value="1"/>
</dbReference>
<feature type="domain" description="NfeD1b N-terminal" evidence="9">
    <location>
        <begin position="32"/>
        <end position="177"/>
    </location>
</feature>
<evidence type="ECO:0000256" key="3">
    <source>
        <dbReference type="ARBA" id="ARBA00022989"/>
    </source>
</evidence>
<dbReference type="CDD" id="cd07020">
    <property type="entry name" value="Clp_protease_NfeD_1"/>
    <property type="match status" value="1"/>
</dbReference>
<evidence type="ECO:0000259" key="7">
    <source>
        <dbReference type="Pfam" id="PF01957"/>
    </source>
</evidence>
<keyword evidence="4 5" id="KW-0472">Membrane</keyword>
<dbReference type="Pfam" id="PF24961">
    <property type="entry name" value="NfeD_membrane"/>
    <property type="match status" value="1"/>
</dbReference>
<dbReference type="InterPro" id="IPR029045">
    <property type="entry name" value="ClpP/crotonase-like_dom_sf"/>
</dbReference>
<organism evidence="10 11">
    <name type="scientific">Catellatospora coxensis</name>
    <dbReference type="NCBI Taxonomy" id="310354"/>
    <lineage>
        <taxon>Bacteria</taxon>
        <taxon>Bacillati</taxon>
        <taxon>Actinomycetota</taxon>
        <taxon>Actinomycetes</taxon>
        <taxon>Micromonosporales</taxon>
        <taxon>Micromonosporaceae</taxon>
        <taxon>Catellatospora</taxon>
    </lineage>
</organism>
<protein>
    <submittedName>
        <fullName evidence="10">Serine protease</fullName>
    </submittedName>
</protein>
<dbReference type="EMBL" id="BONI01000009">
    <property type="protein sequence ID" value="GIG04761.1"/>
    <property type="molecule type" value="Genomic_DNA"/>
</dbReference>
<evidence type="ECO:0000256" key="4">
    <source>
        <dbReference type="ARBA" id="ARBA00023136"/>
    </source>
</evidence>
<accession>A0A8J3KX92</accession>
<keyword evidence="10" id="KW-0645">Protease</keyword>
<dbReference type="InterPro" id="IPR002810">
    <property type="entry name" value="NfeD-like_C"/>
</dbReference>
<proteinExistence type="predicted"/>
<reference evidence="10 11" key="1">
    <citation type="submission" date="2021-01" db="EMBL/GenBank/DDBJ databases">
        <title>Whole genome shotgun sequence of Catellatospora coxensis NBRC 107359.</title>
        <authorList>
            <person name="Komaki H."/>
            <person name="Tamura T."/>
        </authorList>
    </citation>
    <scope>NUCLEOTIDE SEQUENCE [LARGE SCALE GENOMIC DNA]</scope>
    <source>
        <strain evidence="10 11">NBRC 107359</strain>
    </source>
</reference>
<dbReference type="Gene3D" id="3.90.226.10">
    <property type="entry name" value="2-enoyl-CoA Hydratase, Chain A, domain 1"/>
    <property type="match status" value="1"/>
</dbReference>
<dbReference type="Pfam" id="PF25145">
    <property type="entry name" value="NfeD1b_N"/>
    <property type="match status" value="1"/>
</dbReference>
<gene>
    <name evidence="10" type="primary">nfeD</name>
    <name evidence="10" type="ORF">Cco03nite_14610</name>
</gene>
<keyword evidence="3 5" id="KW-1133">Transmembrane helix</keyword>
<comment type="caution">
    <text evidence="10">The sequence shown here is derived from an EMBL/GenBank/DDBJ whole genome shotgun (WGS) entry which is preliminary data.</text>
</comment>
<dbReference type="Gene3D" id="2.40.50.140">
    <property type="entry name" value="Nucleic acid-binding proteins"/>
    <property type="match status" value="1"/>
</dbReference>
<evidence type="ECO:0000259" key="8">
    <source>
        <dbReference type="Pfam" id="PF24961"/>
    </source>
</evidence>
<evidence type="ECO:0000259" key="9">
    <source>
        <dbReference type="Pfam" id="PF25145"/>
    </source>
</evidence>
<dbReference type="InterPro" id="IPR012340">
    <property type="entry name" value="NA-bd_OB-fold"/>
</dbReference>
<dbReference type="PANTHER" id="PTHR33507">
    <property type="entry name" value="INNER MEMBRANE PROTEIN YBBJ"/>
    <property type="match status" value="1"/>
</dbReference>
<feature type="transmembrane region" description="Helical" evidence="5">
    <location>
        <begin position="337"/>
        <end position="358"/>
    </location>
</feature>
<feature type="domain" description="NfeD-like C-terminal" evidence="7">
    <location>
        <begin position="371"/>
        <end position="426"/>
    </location>
</feature>
<dbReference type="Pfam" id="PF01957">
    <property type="entry name" value="NfeD"/>
    <property type="match status" value="1"/>
</dbReference>
<feature type="transmembrane region" description="Helical" evidence="5">
    <location>
        <begin position="270"/>
        <end position="298"/>
    </location>
</feature>
<dbReference type="GO" id="GO:0008233">
    <property type="term" value="F:peptidase activity"/>
    <property type="evidence" value="ECO:0007669"/>
    <property type="project" value="UniProtKB-KW"/>
</dbReference>
<dbReference type="InterPro" id="IPR052165">
    <property type="entry name" value="Membrane_assoc_protease"/>
</dbReference>